<dbReference type="PANTHER" id="PTHR32063:SF73">
    <property type="entry name" value="RND SUPERFAMILY EFFLUX PUMP PERMEASE COMPONENT 1"/>
    <property type="match status" value="1"/>
</dbReference>
<feature type="transmembrane region" description="Helical" evidence="1">
    <location>
        <begin position="490"/>
        <end position="512"/>
    </location>
</feature>
<organism evidence="2 3">
    <name type="scientific">Shewanella intestini</name>
    <dbReference type="NCBI Taxonomy" id="2017544"/>
    <lineage>
        <taxon>Bacteria</taxon>
        <taxon>Pseudomonadati</taxon>
        <taxon>Pseudomonadota</taxon>
        <taxon>Gammaproteobacteria</taxon>
        <taxon>Alteromonadales</taxon>
        <taxon>Shewanellaceae</taxon>
        <taxon>Shewanella</taxon>
    </lineage>
</organism>
<sequence length="1051" mass="115722">MKLTQLALMRPVTTSMFFVAIMLFGMAASRLLPLELFPGIDIPQIQVQVPYQGSSPAEVEREITKVLEEALATMSGVEEMRSDSTQDGASIRLNMKWGEAVATKSLEVREKIDSVRHLLPNDVERVLIQQFSTSDMPILTIRISSERELSNAYDLLEKQLRKPLERVDGVSKVTLYGVEQKQIEIRINGDRLAASGISSAELQQRLIAENFVLSAGTLRTASRVFQVSPKGEFTSLDDIKQLPLKTGVRLEDVANISFALPEKREGRRLGQKYAVGLDVFKESGANLVSVSDRVLAVIEQTKQDKQFNGITLFVMEDQAFGVKSSLQDLLLSGLLGALLSFGVLYLFLGNLKMTLVVVSSVPISLCMTLAGMYFLGYSLNILSMMGLLLAVGMLIDNAVVVTESVLQEKQRLTDAQTAKSILVEGQHQQPLAHHSANQQSLNNSRQPISQSANQRALLLGVDKVSLAVLAGTLTTAIVFLPNIFGVKVELTIFLEHVAISICISLAASLLVAKTLIPLMLNKFDFAIGAAKPAGKLARFYQRSLRWILTRPKRAGFIALLLLASTAIPLSLVQQDQSDGEGNDRLYINYQLEGRHSLAVTKAVIVRMEDYLYANQAAFFIDSVYSYYAPDSTQTTLLLKKDVDFDMADLKERIREGFPKYAIATPQFGWGGDNNGVRITLTGRSTSELISISEQVLPLLSNIKGLVDVRSEVNSAQQEVIVVINREMAARLDMPLPTIAANIATALRGTPLRSFRHDPNGELRIELSFEQHWQHSLEQLKQLPILRQADRVYTLDSLASLTIQPRFDTIRHYNRQTSLSIGANLDELSTEQAQQQITQVMDSVNFPYGYDYSLTGGFERQDEDQAIMAVNMLLALAMIYIVMAALFESLVLPTAIITSILFSITGVFWALWISMTPMSVMAMIGILILMGIVVNNGIVLVDQINQQTPDLDTLTEAIIAVCQTRLRPVLMTVATTVLGLVPLALGDTQIGGGGPPYSPMAIAIIGGLTFSTVTSLYLVPLCYQALIVMRYKSAIRLGKADNLAKKLLPWTT</sequence>
<dbReference type="InterPro" id="IPR027463">
    <property type="entry name" value="AcrB_DN_DC_subdom"/>
</dbReference>
<keyword evidence="3" id="KW-1185">Reference proteome</keyword>
<dbReference type="Gene3D" id="3.30.2090.10">
    <property type="entry name" value="Multidrug efflux transporter AcrB TolC docking domain, DN and DC subdomains"/>
    <property type="match status" value="2"/>
</dbReference>
<dbReference type="Gene3D" id="3.30.70.1430">
    <property type="entry name" value="Multidrug efflux transporter AcrB pore domain"/>
    <property type="match status" value="2"/>
</dbReference>
<name>A0ABS5I0V9_9GAMM</name>
<comment type="caution">
    <text evidence="2">The sequence shown here is derived from an EMBL/GenBank/DDBJ whole genome shotgun (WGS) entry which is preliminary data.</text>
</comment>
<dbReference type="SUPFAM" id="SSF82866">
    <property type="entry name" value="Multidrug efflux transporter AcrB transmembrane domain"/>
    <property type="match status" value="2"/>
</dbReference>
<evidence type="ECO:0000256" key="1">
    <source>
        <dbReference type="SAM" id="Phobius"/>
    </source>
</evidence>
<evidence type="ECO:0000313" key="3">
    <source>
        <dbReference type="Proteomes" id="UP000811844"/>
    </source>
</evidence>
<dbReference type="EMBL" id="JAAIKR010000002">
    <property type="protein sequence ID" value="MBR9727030.1"/>
    <property type="molecule type" value="Genomic_DNA"/>
</dbReference>
<reference evidence="2 3" key="1">
    <citation type="submission" date="2020-02" db="EMBL/GenBank/DDBJ databases">
        <title>Shewanella WXL01 sp. nov., a marine bacterium isolated from green algae in Luhuitou Fringing Reef (Northern South China Sea).</title>
        <authorList>
            <person name="Wang X."/>
        </authorList>
    </citation>
    <scope>NUCLEOTIDE SEQUENCE [LARGE SCALE GENOMIC DNA]</scope>
    <source>
        <strain evidence="2 3">MCCC 1A01895</strain>
    </source>
</reference>
<dbReference type="SUPFAM" id="SSF82693">
    <property type="entry name" value="Multidrug efflux transporter AcrB pore domain, PN1, PN2, PC1 and PC2 subdomains"/>
    <property type="match status" value="2"/>
</dbReference>
<dbReference type="InterPro" id="IPR001036">
    <property type="entry name" value="Acrflvin-R"/>
</dbReference>
<dbReference type="Gene3D" id="3.30.70.1320">
    <property type="entry name" value="Multidrug efflux transporter AcrB pore domain like"/>
    <property type="match status" value="1"/>
</dbReference>
<feature type="transmembrane region" description="Helical" evidence="1">
    <location>
        <begin position="865"/>
        <end position="886"/>
    </location>
</feature>
<protein>
    <submittedName>
        <fullName evidence="2">Efflux RND transporter permease subunit</fullName>
    </submittedName>
</protein>
<dbReference type="PRINTS" id="PR00702">
    <property type="entry name" value="ACRIFLAVINRP"/>
</dbReference>
<keyword evidence="1" id="KW-1133">Transmembrane helix</keyword>
<dbReference type="PANTHER" id="PTHR32063">
    <property type="match status" value="1"/>
</dbReference>
<feature type="transmembrane region" description="Helical" evidence="1">
    <location>
        <begin position="554"/>
        <end position="572"/>
    </location>
</feature>
<feature type="transmembrane region" description="Helical" evidence="1">
    <location>
        <begin position="464"/>
        <end position="484"/>
    </location>
</feature>
<dbReference type="Gene3D" id="1.20.1640.10">
    <property type="entry name" value="Multidrug efflux transporter AcrB transmembrane domain"/>
    <property type="match status" value="3"/>
</dbReference>
<proteinExistence type="predicted"/>
<feature type="transmembrane region" description="Helical" evidence="1">
    <location>
        <begin position="996"/>
        <end position="1022"/>
    </location>
</feature>
<feature type="transmembrane region" description="Helical" evidence="1">
    <location>
        <begin position="893"/>
        <end position="913"/>
    </location>
</feature>
<accession>A0ABS5I0V9</accession>
<feature type="transmembrane region" description="Helical" evidence="1">
    <location>
        <begin position="967"/>
        <end position="984"/>
    </location>
</feature>
<feature type="transmembrane region" description="Helical" evidence="1">
    <location>
        <begin position="329"/>
        <end position="348"/>
    </location>
</feature>
<feature type="transmembrane region" description="Helical" evidence="1">
    <location>
        <begin position="355"/>
        <end position="375"/>
    </location>
</feature>
<feature type="transmembrane region" description="Helical" evidence="1">
    <location>
        <begin position="919"/>
        <end position="940"/>
    </location>
</feature>
<dbReference type="RefSeq" id="WP_153663096.1">
    <property type="nucleotide sequence ID" value="NZ_JAAIKR010000002.1"/>
</dbReference>
<evidence type="ECO:0000313" key="2">
    <source>
        <dbReference type="EMBL" id="MBR9727030.1"/>
    </source>
</evidence>
<keyword evidence="1" id="KW-0472">Membrane</keyword>
<dbReference type="Gene3D" id="3.30.70.1440">
    <property type="entry name" value="Multidrug efflux transporter AcrB pore domain"/>
    <property type="match status" value="1"/>
</dbReference>
<dbReference type="Proteomes" id="UP000811844">
    <property type="component" value="Unassembled WGS sequence"/>
</dbReference>
<keyword evidence="1" id="KW-0812">Transmembrane</keyword>
<dbReference type="Pfam" id="PF00873">
    <property type="entry name" value="ACR_tran"/>
    <property type="match status" value="1"/>
</dbReference>
<dbReference type="SUPFAM" id="SSF82714">
    <property type="entry name" value="Multidrug efflux transporter AcrB TolC docking domain, DN and DC subdomains"/>
    <property type="match status" value="2"/>
</dbReference>
<feature type="transmembrane region" description="Helical" evidence="1">
    <location>
        <begin position="381"/>
        <end position="401"/>
    </location>
</feature>
<gene>
    <name evidence="2" type="ORF">G3R48_03350</name>
</gene>